<dbReference type="Gene3D" id="2.10.109.10">
    <property type="entry name" value="Umud Fragment, subunit A"/>
    <property type="match status" value="1"/>
</dbReference>
<feature type="domain" description="Peptidase S24/S26A/S26B/S26C" evidence="8">
    <location>
        <begin position="18"/>
        <end position="132"/>
    </location>
</feature>
<gene>
    <name evidence="9" type="ORF">Trichorick_00104</name>
</gene>
<evidence type="ECO:0000259" key="8">
    <source>
        <dbReference type="Pfam" id="PF00717"/>
    </source>
</evidence>
<dbReference type="PANTHER" id="PTHR33516:SF2">
    <property type="entry name" value="LEXA REPRESSOR-RELATED"/>
    <property type="match status" value="1"/>
</dbReference>
<proteinExistence type="inferred from homology"/>
<organism evidence="9 10">
    <name type="scientific">Candidatus Trichorickettsia mobilis</name>
    <dbReference type="NCBI Taxonomy" id="1346319"/>
    <lineage>
        <taxon>Bacteria</taxon>
        <taxon>Pseudomonadati</taxon>
        <taxon>Pseudomonadota</taxon>
        <taxon>Alphaproteobacteria</taxon>
        <taxon>Rickettsiales</taxon>
        <taxon>Rickettsiaceae</taxon>
        <taxon>Rickettsieae</taxon>
        <taxon>Candidatus Trichorickettsia</taxon>
    </lineage>
</organism>
<dbReference type="PANTHER" id="PTHR33516">
    <property type="entry name" value="LEXA REPRESSOR"/>
    <property type="match status" value="1"/>
</dbReference>
<dbReference type="SUPFAM" id="SSF51306">
    <property type="entry name" value="LexA/Signal peptidase"/>
    <property type="match status" value="1"/>
</dbReference>
<dbReference type="RefSeq" id="WP_323738321.1">
    <property type="nucleotide sequence ID" value="NZ_CP112932.1"/>
</dbReference>
<dbReference type="PRINTS" id="PR00726">
    <property type="entry name" value="LEXASERPTASE"/>
</dbReference>
<protein>
    <submittedName>
        <fullName evidence="9">LexA super family protein</fullName>
    </submittedName>
</protein>
<evidence type="ECO:0000256" key="6">
    <source>
        <dbReference type="ARBA" id="ARBA00023236"/>
    </source>
</evidence>
<evidence type="ECO:0000256" key="3">
    <source>
        <dbReference type="ARBA" id="ARBA00022801"/>
    </source>
</evidence>
<evidence type="ECO:0000313" key="10">
    <source>
        <dbReference type="Proteomes" id="UP001326613"/>
    </source>
</evidence>
<reference evidence="9 10" key="1">
    <citation type="submission" date="2022-10" db="EMBL/GenBank/DDBJ databases">
        <title>Host association and intracellularity evolved multiple times independently in the Rickettsiales.</title>
        <authorList>
            <person name="Castelli M."/>
            <person name="Nardi T."/>
            <person name="Gammuto L."/>
            <person name="Bellinzona G."/>
            <person name="Sabaneyeva E."/>
            <person name="Potekhin A."/>
            <person name="Serra V."/>
            <person name="Petroni G."/>
            <person name="Sassera D."/>
        </authorList>
    </citation>
    <scope>NUCLEOTIDE SEQUENCE [LARGE SCALE GENOMIC DNA]</scope>
    <source>
        <strain evidence="9 10">Kr 154-4</strain>
    </source>
</reference>
<accession>A0ABZ0UUC3</accession>
<keyword evidence="4 7" id="KW-0068">Autocatalytic cleavage</keyword>
<dbReference type="CDD" id="cd06529">
    <property type="entry name" value="S24_LexA-like"/>
    <property type="match status" value="1"/>
</dbReference>
<dbReference type="InterPro" id="IPR036286">
    <property type="entry name" value="LexA/Signal_pep-like_sf"/>
</dbReference>
<dbReference type="Pfam" id="PF00717">
    <property type="entry name" value="Peptidase_S24"/>
    <property type="match status" value="1"/>
</dbReference>
<keyword evidence="5" id="KW-0234">DNA repair</keyword>
<evidence type="ECO:0000256" key="5">
    <source>
        <dbReference type="ARBA" id="ARBA00023204"/>
    </source>
</evidence>
<keyword evidence="6" id="KW-0742">SOS response</keyword>
<sequence length="139" mass="15529">MEINKILFCAITEPCPIPFFNMKIQAGSPAVVDNPNFIKLDISKHLIKNPSTTFFVQVTGESMIDAGIYENDLLIVDKFMEPNNNNIVIAVINSKFTIRRLKIDNTGIFLVAENTPTSSIEMNEDCYICGVVTSVVRQL</sequence>
<dbReference type="InterPro" id="IPR050077">
    <property type="entry name" value="LexA_repressor"/>
</dbReference>
<evidence type="ECO:0000256" key="4">
    <source>
        <dbReference type="ARBA" id="ARBA00022813"/>
    </source>
</evidence>
<keyword evidence="2" id="KW-0227">DNA damage</keyword>
<dbReference type="InterPro" id="IPR006197">
    <property type="entry name" value="Peptidase_S24_LexA"/>
</dbReference>
<dbReference type="EMBL" id="CP112932">
    <property type="protein sequence ID" value="WPY00232.1"/>
    <property type="molecule type" value="Genomic_DNA"/>
</dbReference>
<comment type="similarity">
    <text evidence="1 7">Belongs to the peptidase S24 family.</text>
</comment>
<dbReference type="InterPro" id="IPR039418">
    <property type="entry name" value="LexA-like"/>
</dbReference>
<dbReference type="InterPro" id="IPR015927">
    <property type="entry name" value="Peptidase_S24_S26A/B/C"/>
</dbReference>
<evidence type="ECO:0000256" key="2">
    <source>
        <dbReference type="ARBA" id="ARBA00022763"/>
    </source>
</evidence>
<keyword evidence="3 7" id="KW-0378">Hydrolase</keyword>
<dbReference type="Proteomes" id="UP001326613">
    <property type="component" value="Chromosome"/>
</dbReference>
<evidence type="ECO:0000313" key="9">
    <source>
        <dbReference type="EMBL" id="WPY00232.1"/>
    </source>
</evidence>
<keyword evidence="10" id="KW-1185">Reference proteome</keyword>
<evidence type="ECO:0000256" key="7">
    <source>
        <dbReference type="RuleBase" id="RU003991"/>
    </source>
</evidence>
<name>A0ABZ0UUC3_9RICK</name>
<evidence type="ECO:0000256" key="1">
    <source>
        <dbReference type="ARBA" id="ARBA00007484"/>
    </source>
</evidence>